<keyword evidence="3" id="KW-1185">Reference proteome</keyword>
<evidence type="ECO:0000313" key="3">
    <source>
        <dbReference type="Proteomes" id="UP000799778"/>
    </source>
</evidence>
<accession>A0A6A5X7Q2</accession>
<dbReference type="RefSeq" id="XP_033377265.1">
    <property type="nucleotide sequence ID" value="XM_033526282.1"/>
</dbReference>
<evidence type="ECO:0000256" key="1">
    <source>
        <dbReference type="SAM" id="MobiDB-lite"/>
    </source>
</evidence>
<sequence>MSSPESPGSGPEPRSSSDEAPGPAKEVRSIGATQGKNRDECKKLLKALCQMEPHELNINSKDTYLLMRSSGLKVALLAQHQGNTKKEEFEGSVRNAFRDARLVGGKLDGKDRALRELAHLGTNAVGYWEDEGIGWKFLECSKSEFNDLGRHEDIDALLNYFADSPLGPKLDSRLGSENSDLPTVDF</sequence>
<dbReference type="GeneID" id="54283679"/>
<gene>
    <name evidence="2" type="ORF">BU24DRAFT_415290</name>
</gene>
<reference evidence="2" key="1">
    <citation type="journal article" date="2020" name="Stud. Mycol.">
        <title>101 Dothideomycetes genomes: a test case for predicting lifestyles and emergence of pathogens.</title>
        <authorList>
            <person name="Haridas S."/>
            <person name="Albert R."/>
            <person name="Binder M."/>
            <person name="Bloem J."/>
            <person name="Labutti K."/>
            <person name="Salamov A."/>
            <person name="Andreopoulos B."/>
            <person name="Baker S."/>
            <person name="Barry K."/>
            <person name="Bills G."/>
            <person name="Bluhm B."/>
            <person name="Cannon C."/>
            <person name="Castanera R."/>
            <person name="Culley D."/>
            <person name="Daum C."/>
            <person name="Ezra D."/>
            <person name="Gonzalez J."/>
            <person name="Henrissat B."/>
            <person name="Kuo A."/>
            <person name="Liang C."/>
            <person name="Lipzen A."/>
            <person name="Lutzoni F."/>
            <person name="Magnuson J."/>
            <person name="Mondo S."/>
            <person name="Nolan M."/>
            <person name="Ohm R."/>
            <person name="Pangilinan J."/>
            <person name="Park H.-J."/>
            <person name="Ramirez L."/>
            <person name="Alfaro M."/>
            <person name="Sun H."/>
            <person name="Tritt A."/>
            <person name="Yoshinaga Y."/>
            <person name="Zwiers L.-H."/>
            <person name="Turgeon B."/>
            <person name="Goodwin S."/>
            <person name="Spatafora J."/>
            <person name="Crous P."/>
            <person name="Grigoriev I."/>
        </authorList>
    </citation>
    <scope>NUCLEOTIDE SEQUENCE</scope>
    <source>
        <strain evidence="2">CBS 175.79</strain>
    </source>
</reference>
<dbReference type="Proteomes" id="UP000799778">
    <property type="component" value="Unassembled WGS sequence"/>
</dbReference>
<name>A0A6A5X7Q2_9PLEO</name>
<organism evidence="2 3">
    <name type="scientific">Aaosphaeria arxii CBS 175.79</name>
    <dbReference type="NCBI Taxonomy" id="1450172"/>
    <lineage>
        <taxon>Eukaryota</taxon>
        <taxon>Fungi</taxon>
        <taxon>Dikarya</taxon>
        <taxon>Ascomycota</taxon>
        <taxon>Pezizomycotina</taxon>
        <taxon>Dothideomycetes</taxon>
        <taxon>Pleosporomycetidae</taxon>
        <taxon>Pleosporales</taxon>
        <taxon>Pleosporales incertae sedis</taxon>
        <taxon>Aaosphaeria</taxon>
    </lineage>
</organism>
<evidence type="ECO:0000313" key="2">
    <source>
        <dbReference type="EMBL" id="KAF2008926.1"/>
    </source>
</evidence>
<feature type="region of interest" description="Disordered" evidence="1">
    <location>
        <begin position="1"/>
        <end position="36"/>
    </location>
</feature>
<dbReference type="AlphaFoldDB" id="A0A6A5X7Q2"/>
<protein>
    <submittedName>
        <fullName evidence="2">Uncharacterized protein</fullName>
    </submittedName>
</protein>
<feature type="compositionally biased region" description="Low complexity" evidence="1">
    <location>
        <begin position="1"/>
        <end position="14"/>
    </location>
</feature>
<dbReference type="EMBL" id="ML978080">
    <property type="protein sequence ID" value="KAF2008926.1"/>
    <property type="molecule type" value="Genomic_DNA"/>
</dbReference>
<proteinExistence type="predicted"/>